<dbReference type="InterPro" id="IPR014284">
    <property type="entry name" value="RNA_pol_sigma-70_dom"/>
</dbReference>
<dbReference type="GO" id="GO:0016987">
    <property type="term" value="F:sigma factor activity"/>
    <property type="evidence" value="ECO:0007669"/>
    <property type="project" value="UniProtKB-KW"/>
</dbReference>
<dbReference type="EMBL" id="JFBT01000001">
    <property type="protein sequence ID" value="EXG80286.1"/>
    <property type="molecule type" value="Genomic_DNA"/>
</dbReference>
<dbReference type="Gene3D" id="1.10.601.10">
    <property type="entry name" value="RNA Polymerase Primary Sigma Factor"/>
    <property type="match status" value="2"/>
</dbReference>
<protein>
    <submittedName>
        <fullName evidence="6">RNA polymerase sigma factor, sigma-70 family</fullName>
    </submittedName>
</protein>
<dbReference type="Pfam" id="PF04542">
    <property type="entry name" value="Sigma70_r2"/>
    <property type="match status" value="1"/>
</dbReference>
<dbReference type="PANTHER" id="PTHR30603">
    <property type="entry name" value="RNA POLYMERASE SIGMA FACTOR RPO"/>
    <property type="match status" value="1"/>
</dbReference>
<dbReference type="PROSITE" id="PS00716">
    <property type="entry name" value="SIGMA70_2"/>
    <property type="match status" value="1"/>
</dbReference>
<dbReference type="Pfam" id="PF04539">
    <property type="entry name" value="Sigma70_r3"/>
    <property type="match status" value="1"/>
</dbReference>
<dbReference type="Pfam" id="PF00140">
    <property type="entry name" value="Sigma70_r1_2"/>
    <property type="match status" value="1"/>
</dbReference>
<dbReference type="InterPro" id="IPR000943">
    <property type="entry name" value="RNA_pol_sigma70"/>
</dbReference>
<dbReference type="Pfam" id="PF04545">
    <property type="entry name" value="Sigma70_r4"/>
    <property type="match status" value="1"/>
</dbReference>
<keyword evidence="3" id="KW-0238">DNA-binding</keyword>
<evidence type="ECO:0000256" key="3">
    <source>
        <dbReference type="ARBA" id="ARBA00023125"/>
    </source>
</evidence>
<dbReference type="PRINTS" id="PR00046">
    <property type="entry name" value="SIGMA70FCT"/>
</dbReference>
<dbReference type="SUPFAM" id="SSF88659">
    <property type="entry name" value="Sigma3 and sigma4 domains of RNA polymerase sigma factors"/>
    <property type="match status" value="2"/>
</dbReference>
<feature type="domain" description="RNA polymerase sigma-70" evidence="5">
    <location>
        <begin position="282"/>
        <end position="308"/>
    </location>
</feature>
<dbReference type="OrthoDB" id="9809557at2"/>
<organism evidence="6 7">
    <name type="scientific">Cryptosporangium arvum DSM 44712</name>
    <dbReference type="NCBI Taxonomy" id="927661"/>
    <lineage>
        <taxon>Bacteria</taxon>
        <taxon>Bacillati</taxon>
        <taxon>Actinomycetota</taxon>
        <taxon>Actinomycetes</taxon>
        <taxon>Cryptosporangiales</taxon>
        <taxon>Cryptosporangiaceae</taxon>
        <taxon>Cryptosporangium</taxon>
    </lineage>
</organism>
<dbReference type="InterPro" id="IPR036388">
    <property type="entry name" value="WH-like_DNA-bd_sf"/>
</dbReference>
<dbReference type="InterPro" id="IPR007630">
    <property type="entry name" value="RNA_pol_sigma70_r4"/>
</dbReference>
<keyword evidence="4" id="KW-0804">Transcription</keyword>
<proteinExistence type="predicted"/>
<dbReference type="InterPro" id="IPR007624">
    <property type="entry name" value="RNA_pol_sigma70_r3"/>
</dbReference>
<dbReference type="Proteomes" id="UP000021053">
    <property type="component" value="Unassembled WGS sequence"/>
</dbReference>
<sequence>MTTDVVEPSTRVVEADDSAVPDRDLVGTYLHEISRTPLLNAEQEVELAKQVEAGLLAEHWLDEGTFPEYITRSELTRLVAEGRRAKDAFILANLRLVVSIARRYTRSAMPLLDLVQEGNSGLVRAVEKFDYQRGYKFSTYATWWIRQAISRAIAQQARTVRLPVHLVEEINRMRNVRRDLTRELGRDPEIPELAKSLDIEPTRVEELIRWARETVSLDTPVGEDGETSLSDLVADGDEPSPEDVVIAAIQRDGLGQMIERLDPRSARIVRARYGLEDGRQQSLTEIAGTLGLSRERVRQLENAALHQLRELAASEGVVAA</sequence>
<dbReference type="NCBIfam" id="TIGR02937">
    <property type="entry name" value="sigma70-ECF"/>
    <property type="match status" value="1"/>
</dbReference>
<dbReference type="FunFam" id="1.10.601.10:FF:000001">
    <property type="entry name" value="RNA polymerase sigma factor SigA"/>
    <property type="match status" value="1"/>
</dbReference>
<comment type="caution">
    <text evidence="6">The sequence shown here is derived from an EMBL/GenBank/DDBJ whole genome shotgun (WGS) entry which is preliminary data.</text>
</comment>
<evidence type="ECO:0000256" key="2">
    <source>
        <dbReference type="ARBA" id="ARBA00023082"/>
    </source>
</evidence>
<dbReference type="SUPFAM" id="SSF88946">
    <property type="entry name" value="Sigma2 domain of RNA polymerase sigma factors"/>
    <property type="match status" value="1"/>
</dbReference>
<keyword evidence="1" id="KW-0805">Transcription regulation</keyword>
<dbReference type="PATRIC" id="fig|927661.3.peg.1330"/>
<dbReference type="InterPro" id="IPR050239">
    <property type="entry name" value="Sigma-70_RNA_pol_init_factors"/>
</dbReference>
<dbReference type="Gene3D" id="1.10.10.10">
    <property type="entry name" value="Winged helix-like DNA-binding domain superfamily/Winged helix DNA-binding domain"/>
    <property type="match status" value="2"/>
</dbReference>
<dbReference type="GO" id="GO:0003677">
    <property type="term" value="F:DNA binding"/>
    <property type="evidence" value="ECO:0007669"/>
    <property type="project" value="UniProtKB-KW"/>
</dbReference>
<evidence type="ECO:0000259" key="5">
    <source>
        <dbReference type="PROSITE" id="PS00716"/>
    </source>
</evidence>
<dbReference type="HOGENOM" id="CLU_014793_3_6_11"/>
<evidence type="ECO:0000313" key="6">
    <source>
        <dbReference type="EMBL" id="EXG80286.1"/>
    </source>
</evidence>
<keyword evidence="7" id="KW-1185">Reference proteome</keyword>
<name>A0A011AE36_9ACTN</name>
<dbReference type="InterPro" id="IPR007627">
    <property type="entry name" value="RNA_pol_sigma70_r2"/>
</dbReference>
<dbReference type="InterPro" id="IPR009042">
    <property type="entry name" value="RNA_pol_sigma70_r1_2"/>
</dbReference>
<keyword evidence="2" id="KW-0731">Sigma factor</keyword>
<dbReference type="GO" id="GO:0006352">
    <property type="term" value="P:DNA-templated transcription initiation"/>
    <property type="evidence" value="ECO:0007669"/>
    <property type="project" value="InterPro"/>
</dbReference>
<dbReference type="InterPro" id="IPR013325">
    <property type="entry name" value="RNA_pol_sigma_r2"/>
</dbReference>
<gene>
    <name evidence="6" type="ORF">CryarDRAFT_1354</name>
</gene>
<accession>A0A011AE36</accession>
<evidence type="ECO:0000256" key="4">
    <source>
        <dbReference type="ARBA" id="ARBA00023163"/>
    </source>
</evidence>
<reference evidence="6 7" key="1">
    <citation type="submission" date="2013-07" db="EMBL/GenBank/DDBJ databases">
        <authorList>
            <consortium name="DOE Joint Genome Institute"/>
            <person name="Eisen J."/>
            <person name="Huntemann M."/>
            <person name="Han J."/>
            <person name="Chen A."/>
            <person name="Kyrpides N."/>
            <person name="Mavromatis K."/>
            <person name="Markowitz V."/>
            <person name="Palaniappan K."/>
            <person name="Ivanova N."/>
            <person name="Schaumberg A."/>
            <person name="Pati A."/>
            <person name="Liolios K."/>
            <person name="Nordberg H.P."/>
            <person name="Cantor M.N."/>
            <person name="Hua S.X."/>
            <person name="Woyke T."/>
        </authorList>
    </citation>
    <scope>NUCLEOTIDE SEQUENCE [LARGE SCALE GENOMIC DNA]</scope>
    <source>
        <strain evidence="6 7">DSM 44712</strain>
    </source>
</reference>
<dbReference type="PANTHER" id="PTHR30603:SF59">
    <property type="entry name" value="RNA POLYMERASE PRINCIPAL SIGMA FACTOR HRDA"/>
    <property type="match status" value="1"/>
</dbReference>
<dbReference type="InterPro" id="IPR013324">
    <property type="entry name" value="RNA_pol_sigma_r3/r4-like"/>
</dbReference>
<evidence type="ECO:0000256" key="1">
    <source>
        <dbReference type="ARBA" id="ARBA00023015"/>
    </source>
</evidence>
<dbReference type="AlphaFoldDB" id="A0A011AE36"/>
<dbReference type="RefSeq" id="WP_084700166.1">
    <property type="nucleotide sequence ID" value="NZ_KK073874.1"/>
</dbReference>
<evidence type="ECO:0000313" key="7">
    <source>
        <dbReference type="Proteomes" id="UP000021053"/>
    </source>
</evidence>